<protein>
    <recommendedName>
        <fullName evidence="1">F-box domain-containing protein</fullName>
    </recommendedName>
</protein>
<name>A0A8T2R4R1_CERRI</name>
<dbReference type="Proteomes" id="UP000825935">
    <property type="component" value="Chromosome 30"/>
</dbReference>
<comment type="caution">
    <text evidence="2">The sequence shown here is derived from an EMBL/GenBank/DDBJ whole genome shotgun (WGS) entry which is preliminary data.</text>
</comment>
<dbReference type="InterPro" id="IPR001810">
    <property type="entry name" value="F-box_dom"/>
</dbReference>
<dbReference type="AlphaFoldDB" id="A0A8T2R4R1"/>
<keyword evidence="3" id="KW-1185">Reference proteome</keyword>
<dbReference type="OrthoDB" id="1854110at2759"/>
<evidence type="ECO:0000313" key="3">
    <source>
        <dbReference type="Proteomes" id="UP000825935"/>
    </source>
</evidence>
<dbReference type="InterPro" id="IPR036047">
    <property type="entry name" value="F-box-like_dom_sf"/>
</dbReference>
<dbReference type="Pfam" id="PF00646">
    <property type="entry name" value="F-box"/>
    <property type="match status" value="1"/>
</dbReference>
<dbReference type="PANTHER" id="PTHR47712:SF3">
    <property type="entry name" value="F-BOX DOMAIN-CONTAINING PROTEIN"/>
    <property type="match status" value="1"/>
</dbReference>
<dbReference type="SUPFAM" id="SSF117281">
    <property type="entry name" value="Kelch motif"/>
    <property type="match status" value="1"/>
</dbReference>
<sequence>MFSRAQTDTLPCCSFLSAHRHCSPDLALDLSTRIAPLPPHPAFHCLLMDLPLPLLEDVLASLPLRSLLAVSATSKYLHSLVSSASFALVRSHNGAASPAWFFFFGFNRLLPERSQAFAFDPVSSSWLPLPLSTPPPHNSASLSASAGGCLVALAGPQQTYVCIAPSLVKQDWQVLKKPMRVPRRNDPLLGVFYSDPQKLRVGRVIVAGGVDTDAKECEGMEKDLPVEEYNTYKEEWDTCQPLPEVLKGKNLVATVAEDKFYVGDAEGSVICWMEGRQWREAKLERPGQVRRWEWVGCEGMGLLAVAECDGGSVRIYRLEGIDADKQIVQMVSEMPDDLRALFEEEEGVARVRSCTGGPNLVYIYSDSGFRDYAICACELSTVGGMRSRWFRLPPLPSPLHRFDRVCCISACVPLSACISSE</sequence>
<feature type="domain" description="F-box" evidence="1">
    <location>
        <begin position="44"/>
        <end position="91"/>
    </location>
</feature>
<evidence type="ECO:0000313" key="2">
    <source>
        <dbReference type="EMBL" id="KAH7291000.1"/>
    </source>
</evidence>
<gene>
    <name evidence="2" type="ORF">KP509_30G072700</name>
</gene>
<dbReference type="InterPro" id="IPR015915">
    <property type="entry name" value="Kelch-typ_b-propeller"/>
</dbReference>
<proteinExistence type="predicted"/>
<accession>A0A8T2R4R1</accession>
<dbReference type="SUPFAM" id="SSF81383">
    <property type="entry name" value="F-box domain"/>
    <property type="match status" value="1"/>
</dbReference>
<evidence type="ECO:0000259" key="1">
    <source>
        <dbReference type="PROSITE" id="PS50181"/>
    </source>
</evidence>
<dbReference type="EMBL" id="CM035435">
    <property type="protein sequence ID" value="KAH7291000.1"/>
    <property type="molecule type" value="Genomic_DNA"/>
</dbReference>
<reference evidence="2" key="1">
    <citation type="submission" date="2021-08" db="EMBL/GenBank/DDBJ databases">
        <title>WGS assembly of Ceratopteris richardii.</title>
        <authorList>
            <person name="Marchant D.B."/>
            <person name="Chen G."/>
            <person name="Jenkins J."/>
            <person name="Shu S."/>
            <person name="Leebens-Mack J."/>
            <person name="Grimwood J."/>
            <person name="Schmutz J."/>
            <person name="Soltis P."/>
            <person name="Soltis D."/>
            <person name="Chen Z.-H."/>
        </authorList>
    </citation>
    <scope>NUCLEOTIDE SEQUENCE</scope>
    <source>
        <strain evidence="2">Whitten #5841</strain>
        <tissue evidence="2">Leaf</tissue>
    </source>
</reference>
<dbReference type="PROSITE" id="PS50181">
    <property type="entry name" value="FBOX"/>
    <property type="match status" value="1"/>
</dbReference>
<dbReference type="Gene3D" id="2.120.10.80">
    <property type="entry name" value="Kelch-type beta propeller"/>
    <property type="match status" value="1"/>
</dbReference>
<organism evidence="2 3">
    <name type="scientific">Ceratopteris richardii</name>
    <name type="common">Triangle waterfern</name>
    <dbReference type="NCBI Taxonomy" id="49495"/>
    <lineage>
        <taxon>Eukaryota</taxon>
        <taxon>Viridiplantae</taxon>
        <taxon>Streptophyta</taxon>
        <taxon>Embryophyta</taxon>
        <taxon>Tracheophyta</taxon>
        <taxon>Polypodiopsida</taxon>
        <taxon>Polypodiidae</taxon>
        <taxon>Polypodiales</taxon>
        <taxon>Pteridineae</taxon>
        <taxon>Pteridaceae</taxon>
        <taxon>Parkerioideae</taxon>
        <taxon>Ceratopteris</taxon>
    </lineage>
</organism>
<dbReference type="PANTHER" id="PTHR47712">
    <property type="entry name" value="OS09G0555300 PROTEIN"/>
    <property type="match status" value="1"/>
</dbReference>